<evidence type="ECO:0000313" key="2">
    <source>
        <dbReference type="Proteomes" id="UP000593579"/>
    </source>
</evidence>
<name>A0A7J9C367_GOSGO</name>
<accession>A0A7J9C367</accession>
<dbReference type="EMBL" id="JABEZY010000007">
    <property type="protein sequence ID" value="MBA0742899.1"/>
    <property type="molecule type" value="Genomic_DNA"/>
</dbReference>
<reference evidence="1 2" key="1">
    <citation type="journal article" date="2019" name="Genome Biol. Evol.">
        <title>Insights into the evolution of the New World diploid cottons (Gossypium, subgenus Houzingenia) based on genome sequencing.</title>
        <authorList>
            <person name="Grover C.E."/>
            <person name="Arick M.A. 2nd"/>
            <person name="Thrash A."/>
            <person name="Conover J.L."/>
            <person name="Sanders W.S."/>
            <person name="Peterson D.G."/>
            <person name="Frelichowski J.E."/>
            <person name="Scheffler J.A."/>
            <person name="Scheffler B.E."/>
            <person name="Wendel J.F."/>
        </authorList>
    </citation>
    <scope>NUCLEOTIDE SEQUENCE [LARGE SCALE GENOMIC DNA]</scope>
    <source>
        <strain evidence="1">5</strain>
        <tissue evidence="1">Leaf</tissue>
    </source>
</reference>
<organism evidence="1 2">
    <name type="scientific">Gossypium gossypioides</name>
    <name type="common">Mexican cotton</name>
    <name type="synonym">Selera gossypioides</name>
    <dbReference type="NCBI Taxonomy" id="34282"/>
    <lineage>
        <taxon>Eukaryota</taxon>
        <taxon>Viridiplantae</taxon>
        <taxon>Streptophyta</taxon>
        <taxon>Embryophyta</taxon>
        <taxon>Tracheophyta</taxon>
        <taxon>Spermatophyta</taxon>
        <taxon>Magnoliopsida</taxon>
        <taxon>eudicotyledons</taxon>
        <taxon>Gunneridae</taxon>
        <taxon>Pentapetalae</taxon>
        <taxon>rosids</taxon>
        <taxon>malvids</taxon>
        <taxon>Malvales</taxon>
        <taxon>Malvaceae</taxon>
        <taxon>Malvoideae</taxon>
        <taxon>Gossypium</taxon>
    </lineage>
</organism>
<dbReference type="Proteomes" id="UP000593579">
    <property type="component" value="Unassembled WGS sequence"/>
</dbReference>
<keyword evidence="2" id="KW-1185">Reference proteome</keyword>
<gene>
    <name evidence="1" type="ORF">Gogos_015908</name>
</gene>
<comment type="caution">
    <text evidence="1">The sequence shown here is derived from an EMBL/GenBank/DDBJ whole genome shotgun (WGS) entry which is preliminary data.</text>
</comment>
<protein>
    <submittedName>
        <fullName evidence="1">Uncharacterized protein</fullName>
    </submittedName>
</protein>
<sequence>MASDGMLRQWEAFWVEDASSLTWNCVATD</sequence>
<dbReference type="AlphaFoldDB" id="A0A7J9C367"/>
<evidence type="ECO:0000313" key="1">
    <source>
        <dbReference type="EMBL" id="MBA0742899.1"/>
    </source>
</evidence>
<proteinExistence type="predicted"/>
<feature type="non-terminal residue" evidence="1">
    <location>
        <position position="29"/>
    </location>
</feature>